<dbReference type="SUPFAM" id="SSF50494">
    <property type="entry name" value="Trypsin-like serine proteases"/>
    <property type="match status" value="1"/>
</dbReference>
<comment type="similarity">
    <text evidence="4">Belongs to the peptidase S1 family. CLIP subfamily.</text>
</comment>
<dbReference type="InterPro" id="IPR051487">
    <property type="entry name" value="Ser/Thr_Proteases_Immune/Dev"/>
</dbReference>
<organism evidence="6 7">
    <name type="scientific">Pyrocoelia pectoralis</name>
    <dbReference type="NCBI Taxonomy" id="417401"/>
    <lineage>
        <taxon>Eukaryota</taxon>
        <taxon>Metazoa</taxon>
        <taxon>Ecdysozoa</taxon>
        <taxon>Arthropoda</taxon>
        <taxon>Hexapoda</taxon>
        <taxon>Insecta</taxon>
        <taxon>Pterygota</taxon>
        <taxon>Neoptera</taxon>
        <taxon>Endopterygota</taxon>
        <taxon>Coleoptera</taxon>
        <taxon>Polyphaga</taxon>
        <taxon>Elateriformia</taxon>
        <taxon>Elateroidea</taxon>
        <taxon>Lampyridae</taxon>
        <taxon>Lampyrinae</taxon>
        <taxon>Pyrocoelia</taxon>
    </lineage>
</organism>
<keyword evidence="7" id="KW-1185">Reference proteome</keyword>
<sequence>MRSARFRLSISLDGFISFIAIGWPLCSGALLNRRYLLTAASCASQESNFNYITLLLGDFDLKNKCNESDHCLQKQTFSIEEAIPHPLYNGTFNDIGLIRLNESVVYTEYIRPICLPKNIRSFEMGDTLFTSGFVVHFDPTIQKDRFKRNTTTILKPNNVCTKWHIENGHVITMTEFNFCASDSEESQFPNTFMDLGGPAVSLYNNQWYVEGVLSMALDTADRSRPTVYTNVTYYIDWIESNMKPWN</sequence>
<dbReference type="PANTHER" id="PTHR24256">
    <property type="entry name" value="TRYPTASE-RELATED"/>
    <property type="match status" value="1"/>
</dbReference>
<dbReference type="EMBL" id="JAVRBK010000005">
    <property type="protein sequence ID" value="KAK5643776.1"/>
    <property type="molecule type" value="Genomic_DNA"/>
</dbReference>
<reference evidence="6 7" key="1">
    <citation type="journal article" date="2024" name="Insects">
        <title>An Improved Chromosome-Level Genome Assembly of the Firefly Pyrocoelia pectoralis.</title>
        <authorList>
            <person name="Fu X."/>
            <person name="Meyer-Rochow V.B."/>
            <person name="Ballantyne L."/>
            <person name="Zhu X."/>
        </authorList>
    </citation>
    <scope>NUCLEOTIDE SEQUENCE [LARGE SCALE GENOMIC DNA]</scope>
    <source>
        <strain evidence="6">XCY_ONT2</strain>
    </source>
</reference>
<accession>A0AAN7ZMX7</accession>
<dbReference type="AlphaFoldDB" id="A0AAN7ZMX7"/>
<feature type="domain" description="Peptidase S1" evidence="5">
    <location>
        <begin position="1"/>
        <end position="243"/>
    </location>
</feature>
<dbReference type="GO" id="GO:0006508">
    <property type="term" value="P:proteolysis"/>
    <property type="evidence" value="ECO:0007669"/>
    <property type="project" value="InterPro"/>
</dbReference>
<dbReference type="GO" id="GO:0004252">
    <property type="term" value="F:serine-type endopeptidase activity"/>
    <property type="evidence" value="ECO:0007669"/>
    <property type="project" value="InterPro"/>
</dbReference>
<evidence type="ECO:0000259" key="5">
    <source>
        <dbReference type="PROSITE" id="PS50240"/>
    </source>
</evidence>
<evidence type="ECO:0000256" key="3">
    <source>
        <dbReference type="ARBA" id="ARBA00023180"/>
    </source>
</evidence>
<dbReference type="CDD" id="cd00190">
    <property type="entry name" value="Tryp_SPc"/>
    <property type="match status" value="1"/>
</dbReference>
<evidence type="ECO:0000256" key="2">
    <source>
        <dbReference type="ARBA" id="ARBA00023157"/>
    </source>
</evidence>
<dbReference type="Gene3D" id="2.40.10.10">
    <property type="entry name" value="Trypsin-like serine proteases"/>
    <property type="match status" value="1"/>
</dbReference>
<evidence type="ECO:0000256" key="1">
    <source>
        <dbReference type="ARBA" id="ARBA00022729"/>
    </source>
</evidence>
<protein>
    <recommendedName>
        <fullName evidence="5">Peptidase S1 domain-containing protein</fullName>
    </recommendedName>
</protein>
<name>A0AAN7ZMX7_9COLE</name>
<dbReference type="FunFam" id="2.40.10.10:FF:000028">
    <property type="entry name" value="Serine protease easter"/>
    <property type="match status" value="1"/>
</dbReference>
<comment type="caution">
    <text evidence="6">The sequence shown here is derived from an EMBL/GenBank/DDBJ whole genome shotgun (WGS) entry which is preliminary data.</text>
</comment>
<dbReference type="Pfam" id="PF00089">
    <property type="entry name" value="Trypsin"/>
    <property type="match status" value="1"/>
</dbReference>
<dbReference type="InterPro" id="IPR001254">
    <property type="entry name" value="Trypsin_dom"/>
</dbReference>
<keyword evidence="2" id="KW-1015">Disulfide bond</keyword>
<proteinExistence type="inferred from homology"/>
<keyword evidence="1" id="KW-0732">Signal</keyword>
<dbReference type="Proteomes" id="UP001329430">
    <property type="component" value="Chromosome 5"/>
</dbReference>
<dbReference type="InterPro" id="IPR043504">
    <property type="entry name" value="Peptidase_S1_PA_chymotrypsin"/>
</dbReference>
<evidence type="ECO:0000313" key="7">
    <source>
        <dbReference type="Proteomes" id="UP001329430"/>
    </source>
</evidence>
<evidence type="ECO:0000256" key="4">
    <source>
        <dbReference type="ARBA" id="ARBA00024195"/>
    </source>
</evidence>
<dbReference type="InterPro" id="IPR009003">
    <property type="entry name" value="Peptidase_S1_PA"/>
</dbReference>
<dbReference type="SMART" id="SM00020">
    <property type="entry name" value="Tryp_SPc"/>
    <property type="match status" value="1"/>
</dbReference>
<evidence type="ECO:0000313" key="6">
    <source>
        <dbReference type="EMBL" id="KAK5643776.1"/>
    </source>
</evidence>
<keyword evidence="3" id="KW-0325">Glycoprotein</keyword>
<dbReference type="PROSITE" id="PS50240">
    <property type="entry name" value="TRYPSIN_DOM"/>
    <property type="match status" value="1"/>
</dbReference>
<gene>
    <name evidence="6" type="ORF">RI129_007621</name>
</gene>